<dbReference type="AlphaFoldDB" id="A0A6A5B896"/>
<evidence type="ECO:0000259" key="4">
    <source>
        <dbReference type="PROSITE" id="PS50102"/>
    </source>
</evidence>
<dbReference type="VEuPathDB" id="AmoebaDB:NF0058630"/>
<feature type="compositionally biased region" description="Low complexity" evidence="3">
    <location>
        <begin position="339"/>
        <end position="354"/>
    </location>
</feature>
<dbReference type="GO" id="GO:0003729">
    <property type="term" value="F:mRNA binding"/>
    <property type="evidence" value="ECO:0007669"/>
    <property type="project" value="TreeGrafter"/>
</dbReference>
<protein>
    <recommendedName>
        <fullName evidence="4">RRM domain-containing protein</fullName>
    </recommendedName>
</protein>
<evidence type="ECO:0000256" key="3">
    <source>
        <dbReference type="SAM" id="MobiDB-lite"/>
    </source>
</evidence>
<feature type="region of interest" description="Disordered" evidence="3">
    <location>
        <begin position="235"/>
        <end position="287"/>
    </location>
</feature>
<organism evidence="5 6">
    <name type="scientific">Naegleria fowleri</name>
    <name type="common">Brain eating amoeba</name>
    <dbReference type="NCBI Taxonomy" id="5763"/>
    <lineage>
        <taxon>Eukaryota</taxon>
        <taxon>Discoba</taxon>
        <taxon>Heterolobosea</taxon>
        <taxon>Tetramitia</taxon>
        <taxon>Eutetramitia</taxon>
        <taxon>Vahlkampfiidae</taxon>
        <taxon>Naegleria</taxon>
    </lineage>
</organism>
<dbReference type="PROSITE" id="PS50102">
    <property type="entry name" value="RRM"/>
    <property type="match status" value="1"/>
</dbReference>
<dbReference type="OrthoDB" id="439808at2759"/>
<dbReference type="CDD" id="cd00590">
    <property type="entry name" value="RRM_SF"/>
    <property type="match status" value="1"/>
</dbReference>
<dbReference type="PANTHER" id="PTHR48025">
    <property type="entry name" value="OS02G0815200 PROTEIN"/>
    <property type="match status" value="1"/>
</dbReference>
<feature type="compositionally biased region" description="Basic and acidic residues" evidence="3">
    <location>
        <begin position="136"/>
        <end position="164"/>
    </location>
</feature>
<feature type="region of interest" description="Disordered" evidence="3">
    <location>
        <begin position="320"/>
        <end position="415"/>
    </location>
</feature>
<feature type="compositionally biased region" description="Low complexity" evidence="3">
    <location>
        <begin position="378"/>
        <end position="400"/>
    </location>
</feature>
<proteinExistence type="predicted"/>
<reference evidence="5 6" key="1">
    <citation type="journal article" date="2019" name="Sci. Rep.">
        <title>Nanopore sequencing improves the draft genome of the human pathogenic amoeba Naegleria fowleri.</title>
        <authorList>
            <person name="Liechti N."/>
            <person name="Schurch N."/>
            <person name="Bruggmann R."/>
            <person name="Wittwer M."/>
        </authorList>
    </citation>
    <scope>NUCLEOTIDE SEQUENCE [LARGE SCALE GENOMIC DNA]</scope>
    <source>
        <strain evidence="5 6">ATCC 30894</strain>
    </source>
</reference>
<feature type="compositionally biased region" description="Gly residues" evidence="3">
    <location>
        <begin position="406"/>
        <end position="415"/>
    </location>
</feature>
<gene>
    <name evidence="5" type="ORF">FDP41_006565</name>
</gene>
<feature type="compositionally biased region" description="Pro residues" evidence="3">
    <location>
        <begin position="267"/>
        <end position="282"/>
    </location>
</feature>
<keyword evidence="1 2" id="KW-0694">RNA-binding</keyword>
<feature type="compositionally biased region" description="Low complexity" evidence="3">
    <location>
        <begin position="167"/>
        <end position="178"/>
    </location>
</feature>
<dbReference type="Proteomes" id="UP000444721">
    <property type="component" value="Unassembled WGS sequence"/>
</dbReference>
<feature type="region of interest" description="Disordered" evidence="3">
    <location>
        <begin position="1"/>
        <end position="40"/>
    </location>
</feature>
<dbReference type="SMART" id="SM00360">
    <property type="entry name" value="RRM"/>
    <property type="match status" value="1"/>
</dbReference>
<feature type="region of interest" description="Disordered" evidence="3">
    <location>
        <begin position="116"/>
        <end position="210"/>
    </location>
</feature>
<evidence type="ECO:0000256" key="2">
    <source>
        <dbReference type="PROSITE-ProRule" id="PRU00176"/>
    </source>
</evidence>
<feature type="compositionally biased region" description="Polar residues" evidence="3">
    <location>
        <begin position="26"/>
        <end position="39"/>
    </location>
</feature>
<dbReference type="InterPro" id="IPR050502">
    <property type="entry name" value="Euk_RNA-bind_prot"/>
</dbReference>
<dbReference type="Gene3D" id="3.30.70.330">
    <property type="match status" value="1"/>
</dbReference>
<evidence type="ECO:0000313" key="6">
    <source>
        <dbReference type="Proteomes" id="UP000444721"/>
    </source>
</evidence>
<feature type="compositionally biased region" description="Acidic residues" evidence="3">
    <location>
        <begin position="15"/>
        <end position="25"/>
    </location>
</feature>
<dbReference type="InterPro" id="IPR000504">
    <property type="entry name" value="RRM_dom"/>
</dbReference>
<dbReference type="VEuPathDB" id="AmoebaDB:FDP41_006565"/>
<dbReference type="RefSeq" id="XP_044559246.1">
    <property type="nucleotide sequence ID" value="XM_044710214.1"/>
</dbReference>
<dbReference type="Pfam" id="PF00076">
    <property type="entry name" value="RRM_1"/>
    <property type="match status" value="1"/>
</dbReference>
<name>A0A6A5B896_NAEFO</name>
<dbReference type="InterPro" id="IPR035979">
    <property type="entry name" value="RBD_domain_sf"/>
</dbReference>
<dbReference type="SUPFAM" id="SSF54928">
    <property type="entry name" value="RNA-binding domain, RBD"/>
    <property type="match status" value="1"/>
</dbReference>
<evidence type="ECO:0000313" key="5">
    <source>
        <dbReference type="EMBL" id="KAF0974533.1"/>
    </source>
</evidence>
<evidence type="ECO:0000256" key="1">
    <source>
        <dbReference type="ARBA" id="ARBA00022884"/>
    </source>
</evidence>
<dbReference type="OMA" id="SHEYAMA"/>
<dbReference type="VEuPathDB" id="AmoebaDB:NfTy_088980"/>
<keyword evidence="6" id="KW-1185">Reference proteome</keyword>
<dbReference type="PANTHER" id="PTHR48025:SF1">
    <property type="entry name" value="RRM DOMAIN-CONTAINING PROTEIN"/>
    <property type="match status" value="1"/>
</dbReference>
<comment type="caution">
    <text evidence="5">The sequence shown here is derived from an EMBL/GenBank/DDBJ whole genome shotgun (WGS) entry which is preliminary data.</text>
</comment>
<sequence length="415" mass="45100">MNTQQQQQHHHKLQDDEEDLSDSDENIIQQHKQQSAQNESGDRVLFVFNLTVDTKEEDITREFEKYGKVEKVSIVMDRKRLINRGFCFVTMSTSEEANRALEAKVVVKGQQLTVEKAARAEGHNSTPGQGYQGKRTPRERLMPKSMRHGDKDHSRSRGGRDGRRGGKSSSYRDNSGSSSRDRSSRGSGGGRGRNNALPGYPPHHLPPHTAGQPPYGYYDYYYGYPYALPPGGISPSIDEQHASAGSIPPRSTAGNGKDPSRQMPPGLSTPPPTTGFSQPPPYGTGAYPPGGYPPYSGYPPYGGYPYSYYPPYGYDYYGMPGREDHEGGNNASPPQHHPGGASSRSVGGSAGNNRPSPQRGGPGRFYPSSNYRYHPYPSVSEGVASGSSHHSAGGSDYGDSPYNAGVYGGGYPIEK</sequence>
<dbReference type="GeneID" id="68113783"/>
<dbReference type="InterPro" id="IPR012677">
    <property type="entry name" value="Nucleotide-bd_a/b_plait_sf"/>
</dbReference>
<feature type="domain" description="RRM" evidence="4">
    <location>
        <begin position="43"/>
        <end position="119"/>
    </location>
</feature>
<dbReference type="EMBL" id="VFQX01000052">
    <property type="protein sequence ID" value="KAF0974533.1"/>
    <property type="molecule type" value="Genomic_DNA"/>
</dbReference>
<accession>A0A6A5B896</accession>